<dbReference type="PANTHER" id="PTHR10285">
    <property type="entry name" value="URIDINE KINASE"/>
    <property type="match status" value="1"/>
</dbReference>
<organism evidence="2 3">
    <name type="scientific">Nocardia mexicana</name>
    <dbReference type="NCBI Taxonomy" id="279262"/>
    <lineage>
        <taxon>Bacteria</taxon>
        <taxon>Bacillati</taxon>
        <taxon>Actinomycetota</taxon>
        <taxon>Actinomycetes</taxon>
        <taxon>Mycobacteriales</taxon>
        <taxon>Nocardiaceae</taxon>
        <taxon>Nocardia</taxon>
    </lineage>
</organism>
<dbReference type="GO" id="GO:0005524">
    <property type="term" value="F:ATP binding"/>
    <property type="evidence" value="ECO:0007669"/>
    <property type="project" value="InterPro"/>
</dbReference>
<keyword evidence="2" id="KW-0808">Transferase</keyword>
<reference evidence="2 3" key="1">
    <citation type="submission" date="2018-07" db="EMBL/GenBank/DDBJ databases">
        <title>Genomic Encyclopedia of Type Strains, Phase IV (KMG-IV): sequencing the most valuable type-strain genomes for metagenomic binning, comparative biology and taxonomic classification.</title>
        <authorList>
            <person name="Goeker M."/>
        </authorList>
    </citation>
    <scope>NUCLEOTIDE SEQUENCE [LARGE SCALE GENOMIC DNA]</scope>
    <source>
        <strain evidence="2 3">DSM 44952</strain>
    </source>
</reference>
<name>A0A370GWZ8_9NOCA</name>
<dbReference type="InterPro" id="IPR006083">
    <property type="entry name" value="PRK/URK"/>
</dbReference>
<sequence length="226" mass="24589">MVGHGEISLEELAARVRDRAGARDGRFVLGVAGPPGAGKSTLATALRDTLNADAGAPIAEVAPMDGFHLTNAELRVAGALARKGEPDTFDVAAYLDRLRRLRELPPGQRLSWPIYDRKQHEPVPDGVVFTEQSIVITEGNYLLLDDVGTAGWSAVREYLDAAWYVDAPAELLRKRLLRRHVRGGKSAEFARSKVAGSDLLNAELVAKTRERADLVLQASGRNYLLL</sequence>
<dbReference type="EMBL" id="QQAZ01000009">
    <property type="protein sequence ID" value="RDI47114.1"/>
    <property type="molecule type" value="Genomic_DNA"/>
</dbReference>
<dbReference type="InterPro" id="IPR027417">
    <property type="entry name" value="P-loop_NTPase"/>
</dbReference>
<keyword evidence="2" id="KW-0418">Kinase</keyword>
<dbReference type="RefSeq" id="WP_084519849.1">
    <property type="nucleotide sequence ID" value="NZ_QQAZ01000009.1"/>
</dbReference>
<proteinExistence type="predicted"/>
<dbReference type="OrthoDB" id="3192509at2"/>
<dbReference type="Gene3D" id="3.40.50.300">
    <property type="entry name" value="P-loop containing nucleotide triphosphate hydrolases"/>
    <property type="match status" value="1"/>
</dbReference>
<accession>A0A370GWZ8</accession>
<keyword evidence="3" id="KW-1185">Reference proteome</keyword>
<feature type="domain" description="Phosphoribulokinase/uridine kinase" evidence="1">
    <location>
        <begin position="28"/>
        <end position="220"/>
    </location>
</feature>
<dbReference type="NCBIfam" id="NF006743">
    <property type="entry name" value="PRK09270.1-2"/>
    <property type="match status" value="1"/>
</dbReference>
<evidence type="ECO:0000313" key="2">
    <source>
        <dbReference type="EMBL" id="RDI47114.1"/>
    </source>
</evidence>
<protein>
    <submittedName>
        <fullName evidence="2">Pantothenate kinase</fullName>
    </submittedName>
</protein>
<dbReference type="AlphaFoldDB" id="A0A370GWZ8"/>
<dbReference type="STRING" id="1210089.GCA_001613165_04258"/>
<dbReference type="SUPFAM" id="SSF52540">
    <property type="entry name" value="P-loop containing nucleoside triphosphate hydrolases"/>
    <property type="match status" value="1"/>
</dbReference>
<dbReference type="Proteomes" id="UP000255355">
    <property type="component" value="Unassembled WGS sequence"/>
</dbReference>
<evidence type="ECO:0000313" key="3">
    <source>
        <dbReference type="Proteomes" id="UP000255355"/>
    </source>
</evidence>
<dbReference type="PRINTS" id="PR00988">
    <property type="entry name" value="URIDINKINASE"/>
</dbReference>
<dbReference type="GO" id="GO:0016301">
    <property type="term" value="F:kinase activity"/>
    <property type="evidence" value="ECO:0007669"/>
    <property type="project" value="UniProtKB-KW"/>
</dbReference>
<gene>
    <name evidence="2" type="ORF">DFR68_109113</name>
</gene>
<dbReference type="Pfam" id="PF00485">
    <property type="entry name" value="PRK"/>
    <property type="match status" value="1"/>
</dbReference>
<evidence type="ECO:0000259" key="1">
    <source>
        <dbReference type="Pfam" id="PF00485"/>
    </source>
</evidence>
<comment type="caution">
    <text evidence="2">The sequence shown here is derived from an EMBL/GenBank/DDBJ whole genome shotgun (WGS) entry which is preliminary data.</text>
</comment>